<proteinExistence type="inferred from homology"/>
<keyword evidence="4 5" id="KW-0804">Transcription</keyword>
<comment type="similarity">
    <text evidence="5">Belongs to the sigma-70 factor family. RpoD/SigA subfamily.</text>
</comment>
<protein>
    <recommendedName>
        <fullName evidence="5">RNA polymerase sigma factor SigA</fullName>
    </recommendedName>
</protein>
<dbReference type="PRINTS" id="PR00046">
    <property type="entry name" value="SIGMA70FCT"/>
</dbReference>
<dbReference type="Pfam" id="PF04539">
    <property type="entry name" value="Sigma70_r3"/>
    <property type="match status" value="1"/>
</dbReference>
<gene>
    <name evidence="5" type="primary">sigA</name>
    <name evidence="9" type="ORF">J2Z77_004323</name>
</gene>
<dbReference type="CDD" id="cd06171">
    <property type="entry name" value="Sigma70_r4"/>
    <property type="match status" value="1"/>
</dbReference>
<dbReference type="PANTHER" id="PTHR30603:SF59">
    <property type="entry name" value="RNA POLYMERASE PRINCIPAL SIGMA FACTOR HRDA"/>
    <property type="match status" value="1"/>
</dbReference>
<dbReference type="InterPro" id="IPR013324">
    <property type="entry name" value="RNA_pol_sigma_r3/r4-like"/>
</dbReference>
<evidence type="ECO:0000313" key="10">
    <source>
        <dbReference type="Proteomes" id="UP001519310"/>
    </source>
</evidence>
<feature type="region of interest" description="Sigma-70 factor domain-2" evidence="5">
    <location>
        <begin position="293"/>
        <end position="363"/>
    </location>
</feature>
<dbReference type="NCBIfam" id="NF004561">
    <property type="entry name" value="PRK05901.1-3"/>
    <property type="match status" value="1"/>
</dbReference>
<dbReference type="Pfam" id="PF04545">
    <property type="entry name" value="Sigma70_r4"/>
    <property type="match status" value="1"/>
</dbReference>
<comment type="subcellular location">
    <subcellularLocation>
        <location evidence="5">Cytoplasm</location>
    </subcellularLocation>
</comment>
<dbReference type="InterPro" id="IPR050239">
    <property type="entry name" value="Sigma-70_RNA_pol_init_factors"/>
</dbReference>
<feature type="compositionally biased region" description="Basic residues" evidence="6">
    <location>
        <begin position="143"/>
        <end position="169"/>
    </location>
</feature>
<keyword evidence="10" id="KW-1185">Reference proteome</keyword>
<evidence type="ECO:0000256" key="1">
    <source>
        <dbReference type="ARBA" id="ARBA00023015"/>
    </source>
</evidence>
<evidence type="ECO:0000256" key="3">
    <source>
        <dbReference type="ARBA" id="ARBA00023125"/>
    </source>
</evidence>
<dbReference type="SUPFAM" id="SSF88659">
    <property type="entry name" value="Sigma3 and sigma4 domains of RNA polymerase sigma factors"/>
    <property type="match status" value="2"/>
</dbReference>
<keyword evidence="1 5" id="KW-0805">Transcription regulation</keyword>
<accession>A0ABS4L8U4</accession>
<dbReference type="InterPro" id="IPR007630">
    <property type="entry name" value="RNA_pol_sigma70_r4"/>
</dbReference>
<feature type="compositionally biased region" description="Low complexity" evidence="6">
    <location>
        <begin position="101"/>
        <end position="131"/>
    </location>
</feature>
<evidence type="ECO:0000259" key="8">
    <source>
        <dbReference type="PROSITE" id="PS00716"/>
    </source>
</evidence>
<dbReference type="EMBL" id="JAGGLQ010000008">
    <property type="protein sequence ID" value="MBP2038512.1"/>
    <property type="molecule type" value="Genomic_DNA"/>
</dbReference>
<feature type="domain" description="RNA polymerase sigma-70" evidence="7">
    <location>
        <begin position="317"/>
        <end position="330"/>
    </location>
</feature>
<dbReference type="PANTHER" id="PTHR30603">
    <property type="entry name" value="RNA POLYMERASE SIGMA FACTOR RPO"/>
    <property type="match status" value="1"/>
</dbReference>
<organism evidence="9 10">
    <name type="scientific">Streptomyces avidinii</name>
    <dbReference type="NCBI Taxonomy" id="1895"/>
    <lineage>
        <taxon>Bacteria</taxon>
        <taxon>Bacillati</taxon>
        <taxon>Actinomycetota</taxon>
        <taxon>Actinomycetes</taxon>
        <taxon>Kitasatosporales</taxon>
        <taxon>Streptomycetaceae</taxon>
        <taxon>Streptomyces</taxon>
    </lineage>
</organism>
<dbReference type="Gene3D" id="1.10.601.10">
    <property type="entry name" value="RNA Polymerase Primary Sigma Factor"/>
    <property type="match status" value="2"/>
</dbReference>
<dbReference type="InterPro" id="IPR012760">
    <property type="entry name" value="RNA_pol_sigma_RpoD_C"/>
</dbReference>
<dbReference type="Proteomes" id="UP001519310">
    <property type="component" value="Unassembled WGS sequence"/>
</dbReference>
<dbReference type="Gene3D" id="1.10.10.10">
    <property type="entry name" value="Winged helix-like DNA-binding domain superfamily/Winged helix DNA-binding domain"/>
    <property type="match status" value="2"/>
</dbReference>
<name>A0ABS4L8U4_STRAV</name>
<dbReference type="InterPro" id="IPR014284">
    <property type="entry name" value="RNA_pol_sigma-70_dom"/>
</dbReference>
<dbReference type="InterPro" id="IPR009042">
    <property type="entry name" value="RNA_pol_sigma70_r1_2"/>
</dbReference>
<evidence type="ECO:0000256" key="4">
    <source>
        <dbReference type="ARBA" id="ARBA00023163"/>
    </source>
</evidence>
<dbReference type="InterPro" id="IPR007624">
    <property type="entry name" value="RNA_pol_sigma70_r3"/>
</dbReference>
<comment type="function">
    <text evidence="5">Sigma factors are initiation factors that promote the attachment of RNA polymerase to specific initiation sites and are then released. This sigma factor is the primary sigma factor during exponential growth.</text>
</comment>
<dbReference type="PROSITE" id="PS00715">
    <property type="entry name" value="SIGMA70_1"/>
    <property type="match status" value="1"/>
</dbReference>
<dbReference type="NCBIfam" id="TIGR02393">
    <property type="entry name" value="RpoD_Cterm"/>
    <property type="match status" value="1"/>
</dbReference>
<evidence type="ECO:0000313" key="9">
    <source>
        <dbReference type="EMBL" id="MBP2038512.1"/>
    </source>
</evidence>
<evidence type="ECO:0000256" key="6">
    <source>
        <dbReference type="SAM" id="MobiDB-lite"/>
    </source>
</evidence>
<evidence type="ECO:0000256" key="2">
    <source>
        <dbReference type="ARBA" id="ARBA00023082"/>
    </source>
</evidence>
<dbReference type="HAMAP" id="MF_00963">
    <property type="entry name" value="Sigma70_RpoD_SigA"/>
    <property type="match status" value="1"/>
</dbReference>
<dbReference type="InterPro" id="IPR036388">
    <property type="entry name" value="WH-like_DNA-bd_sf"/>
</dbReference>
<comment type="caution">
    <text evidence="9">The sequence shown here is derived from an EMBL/GenBank/DDBJ whole genome shotgun (WGS) entry which is preliminary data.</text>
</comment>
<dbReference type="PROSITE" id="PS00716">
    <property type="entry name" value="SIGMA70_2"/>
    <property type="match status" value="1"/>
</dbReference>
<sequence>MSASTSRTLPPEIADSESVMALIERGKAEGQIAGDDVRRAFEADQIPATQWKNVLRSLNQILEEEGVTLMVSAAESPKRTTRKSVAAKSPAKRTATETVKKTAAGTTAAQPAATAAPAAAAADPETVDAIAGEPGTEPAAKKTAAKKTAAKKTAAKKTAAKKTAAKKTAAKKDADEGAEHDASDEGPDAAKAEAEEEEEGGENKGFVISDDEDDAPAQQVVVAGATADPVKDYLKQIGKVPLLNAEQEVELAKRIEAGLFAEDKLANSDKLAPKLKRELEIIAEDGRRAKNHLLEANLRLVVSLAKRYTGRGMLFLDLIQEGNLGLIRAVEKFDYTKGYKFSTYATWWIRQAITRAMADQARTIRIPVHMVEVINKLARVQRQMLQDLGREPTPEELAKELDMTPEKVIEVQKYGREPISLHTPLGEDGDSEFGDLIEDSEAVVPADAVSFTLLQEQLHSVLDTLSEREAGVVSMRFGLTDGQPKTLDEIGKVYGVTRERIRQIESKTMSKLRHPSRSQVLRDYLD</sequence>
<keyword evidence="2 5" id="KW-0731">Sigma factor</keyword>
<evidence type="ECO:0000259" key="7">
    <source>
        <dbReference type="PROSITE" id="PS00715"/>
    </source>
</evidence>
<feature type="short sequence motif" description="Interaction with polymerase core subunit RpoC" evidence="5">
    <location>
        <begin position="317"/>
        <end position="320"/>
    </location>
</feature>
<feature type="DNA-binding region" description="H-T-H motif" evidence="5">
    <location>
        <begin position="487"/>
        <end position="506"/>
    </location>
</feature>
<reference evidence="9 10" key="1">
    <citation type="submission" date="2021-03" db="EMBL/GenBank/DDBJ databases">
        <title>Genomic Encyclopedia of Type Strains, Phase IV (KMG-IV): sequencing the most valuable type-strain genomes for metagenomic binning, comparative biology and taxonomic classification.</title>
        <authorList>
            <person name="Goeker M."/>
        </authorList>
    </citation>
    <scope>NUCLEOTIDE SEQUENCE [LARGE SCALE GENOMIC DNA]</scope>
    <source>
        <strain evidence="9 10">DSM 40526</strain>
    </source>
</reference>
<keyword evidence="5" id="KW-0963">Cytoplasm</keyword>
<dbReference type="Pfam" id="PF04542">
    <property type="entry name" value="Sigma70_r2"/>
    <property type="match status" value="1"/>
</dbReference>
<feature type="region of interest" description="Sigma-70 factor domain-3" evidence="5">
    <location>
        <begin position="372"/>
        <end position="448"/>
    </location>
</feature>
<dbReference type="RefSeq" id="WP_268251444.1">
    <property type="nucleotide sequence ID" value="NZ_BMVL01000013.1"/>
</dbReference>
<feature type="compositionally biased region" description="Basic and acidic residues" evidence="6">
    <location>
        <begin position="170"/>
        <end position="193"/>
    </location>
</feature>
<feature type="region of interest" description="Disordered" evidence="6">
    <location>
        <begin position="74"/>
        <end position="213"/>
    </location>
</feature>
<feature type="domain" description="RNA polymerase sigma-70" evidence="8">
    <location>
        <begin position="486"/>
        <end position="512"/>
    </location>
</feature>
<dbReference type="InterPro" id="IPR013325">
    <property type="entry name" value="RNA_pol_sigma_r2"/>
</dbReference>
<dbReference type="Pfam" id="PF00140">
    <property type="entry name" value="Sigma70_r1_2"/>
    <property type="match status" value="1"/>
</dbReference>
<dbReference type="NCBIfam" id="NF005920">
    <property type="entry name" value="PRK07921.1"/>
    <property type="match status" value="1"/>
</dbReference>
<dbReference type="InterPro" id="IPR007627">
    <property type="entry name" value="RNA_pol_sigma70_r2"/>
</dbReference>
<dbReference type="SUPFAM" id="SSF88946">
    <property type="entry name" value="Sigma2 domain of RNA polymerase sigma factors"/>
    <property type="match status" value="1"/>
</dbReference>
<keyword evidence="3 5" id="KW-0238">DNA-binding</keyword>
<dbReference type="InterPro" id="IPR028630">
    <property type="entry name" value="Sigma70_RpoD"/>
</dbReference>
<dbReference type="InterPro" id="IPR000943">
    <property type="entry name" value="RNA_pol_sigma70"/>
</dbReference>
<dbReference type="NCBIfam" id="TIGR02937">
    <property type="entry name" value="sigma70-ECF"/>
    <property type="match status" value="1"/>
</dbReference>
<feature type="region of interest" description="Sigma-70 factor domain-4" evidence="5">
    <location>
        <begin position="461"/>
        <end position="514"/>
    </location>
</feature>
<comment type="subunit">
    <text evidence="5">Interacts transiently with the RNA polymerase catalytic core.</text>
</comment>
<evidence type="ECO:0000256" key="5">
    <source>
        <dbReference type="HAMAP-Rule" id="MF_00963"/>
    </source>
</evidence>